<dbReference type="GO" id="GO:0016747">
    <property type="term" value="F:acyltransferase activity, transferring groups other than amino-acyl groups"/>
    <property type="evidence" value="ECO:0007669"/>
    <property type="project" value="InterPro"/>
</dbReference>
<protein>
    <submittedName>
        <fullName evidence="2">GNAT family N-acetyltransferase</fullName>
    </submittedName>
</protein>
<organism evidence="2 3">
    <name type="scientific">Amycolatopsis dendrobii</name>
    <dbReference type="NCBI Taxonomy" id="2760662"/>
    <lineage>
        <taxon>Bacteria</taxon>
        <taxon>Bacillati</taxon>
        <taxon>Actinomycetota</taxon>
        <taxon>Actinomycetes</taxon>
        <taxon>Pseudonocardiales</taxon>
        <taxon>Pseudonocardiaceae</taxon>
        <taxon>Amycolatopsis</taxon>
    </lineage>
</organism>
<dbReference type="Proteomes" id="UP000526734">
    <property type="component" value="Unassembled WGS sequence"/>
</dbReference>
<dbReference type="InterPro" id="IPR000182">
    <property type="entry name" value="GNAT_dom"/>
</dbReference>
<proteinExistence type="predicted"/>
<dbReference type="InterPro" id="IPR013653">
    <property type="entry name" value="GCN5-like_dom"/>
</dbReference>
<keyword evidence="3" id="KW-1185">Reference proteome</keyword>
<dbReference type="SUPFAM" id="SSF55729">
    <property type="entry name" value="Acyl-CoA N-acyltransferases (Nat)"/>
    <property type="match status" value="1"/>
</dbReference>
<comment type="caution">
    <text evidence="2">The sequence shown here is derived from an EMBL/GenBank/DDBJ whole genome shotgun (WGS) entry which is preliminary data.</text>
</comment>
<keyword evidence="2" id="KW-0808">Transferase</keyword>
<evidence type="ECO:0000313" key="3">
    <source>
        <dbReference type="Proteomes" id="UP000526734"/>
    </source>
</evidence>
<evidence type="ECO:0000313" key="2">
    <source>
        <dbReference type="EMBL" id="MBB1160140.1"/>
    </source>
</evidence>
<accession>A0A7W3ZG44</accession>
<dbReference type="Pfam" id="PF08445">
    <property type="entry name" value="FR47"/>
    <property type="match status" value="1"/>
</dbReference>
<name>A0A7W3ZG44_9PSEU</name>
<evidence type="ECO:0000259" key="1">
    <source>
        <dbReference type="PROSITE" id="PS51186"/>
    </source>
</evidence>
<gene>
    <name evidence="2" type="ORF">H4281_43935</name>
</gene>
<dbReference type="AlphaFoldDB" id="A0A7W3ZG44"/>
<dbReference type="EMBL" id="JACGZW010000027">
    <property type="protein sequence ID" value="MBB1160140.1"/>
    <property type="molecule type" value="Genomic_DNA"/>
</dbReference>
<dbReference type="Gene3D" id="3.40.630.30">
    <property type="match status" value="1"/>
</dbReference>
<reference evidence="2 3" key="1">
    <citation type="submission" date="2020-08" db="EMBL/GenBank/DDBJ databases">
        <title>Amycolatopsis sp. nov. DR6-1 isolated from Dendrobium heterocarpum.</title>
        <authorList>
            <person name="Tedsree N."/>
            <person name="Kuncharoen N."/>
            <person name="Likhitwitayawuid K."/>
            <person name="Tanasupawat S."/>
        </authorList>
    </citation>
    <scope>NUCLEOTIDE SEQUENCE [LARGE SCALE GENOMIC DNA]</scope>
    <source>
        <strain evidence="2 3">DR6-1</strain>
    </source>
</reference>
<dbReference type="RefSeq" id="WP_182896768.1">
    <property type="nucleotide sequence ID" value="NZ_JACGZW010000027.1"/>
</dbReference>
<dbReference type="PROSITE" id="PS51186">
    <property type="entry name" value="GNAT"/>
    <property type="match status" value="1"/>
</dbReference>
<sequence length="214" mass="22777">MIEDTVRTWVAGWALSRQTPAPVEKPWGLFVEVPDNPAEVGRHVLPEAEESLVRAAAGAVSEPRTWLKTPAEPETVEPWIPGGWVVAWEHTGHLMATDLLATDPVAPEGYTVSVEISGAVTFLRVLDGAGEQAAKGQMAAVGDAVIVDRVVTEEAHRRRGLGGFVMRSLADRAVADGAVLGVLGATDAGRALYETLGWKKHATLAECIYQPLAA</sequence>
<dbReference type="InterPro" id="IPR016181">
    <property type="entry name" value="Acyl_CoA_acyltransferase"/>
</dbReference>
<feature type="domain" description="N-acetyltransferase" evidence="1">
    <location>
        <begin position="74"/>
        <end position="214"/>
    </location>
</feature>